<evidence type="ECO:0000313" key="1">
    <source>
        <dbReference type="EMBL" id="MBM3274765.1"/>
    </source>
</evidence>
<dbReference type="EMBL" id="VGJX01000321">
    <property type="protein sequence ID" value="MBM3274765.1"/>
    <property type="molecule type" value="Genomic_DNA"/>
</dbReference>
<comment type="caution">
    <text evidence="1">The sequence shown here is derived from an EMBL/GenBank/DDBJ whole genome shotgun (WGS) entry which is preliminary data.</text>
</comment>
<reference evidence="1 2" key="1">
    <citation type="submission" date="2019-03" db="EMBL/GenBank/DDBJ databases">
        <title>Lake Tanganyika Metagenome-Assembled Genomes (MAGs).</title>
        <authorList>
            <person name="Tran P."/>
        </authorList>
    </citation>
    <scope>NUCLEOTIDE SEQUENCE [LARGE SCALE GENOMIC DNA]</scope>
    <source>
        <strain evidence="1">K_DeepCast_65m_m2_236</strain>
    </source>
</reference>
<protein>
    <submittedName>
        <fullName evidence="1">YkgJ family cysteine cluster protein</fullName>
    </submittedName>
</protein>
<evidence type="ECO:0000313" key="2">
    <source>
        <dbReference type="Proteomes" id="UP000703893"/>
    </source>
</evidence>
<dbReference type="AlphaFoldDB" id="A0A937X5L0"/>
<dbReference type="Pfam" id="PF03692">
    <property type="entry name" value="CxxCxxCC"/>
    <property type="match status" value="1"/>
</dbReference>
<dbReference type="InterPro" id="IPR005358">
    <property type="entry name" value="Puta_zinc/iron-chelating_dom"/>
</dbReference>
<sequence length="227" mass="25525">MLDLPVLNNTMRECGFKLPRTDNIGRSGDWQDLYYLTDYLTFVLDRHYESQPCKAGCSSCCRENTVFRVTASEWAIVREYLECADPALVKGILVRTEELYGPYLEQLRQVAKNWQESPDFDAVNLGLDGLPTGCPALEGDNCGIYDARPLVCRAYGYMAAKIRGKESLLICKTYGEGFIAGLREQGFDNIPLPNFEPFANRLTALDGGDEVKPLPLWLYEWGQAGVK</sequence>
<dbReference type="Proteomes" id="UP000703893">
    <property type="component" value="Unassembled WGS sequence"/>
</dbReference>
<proteinExistence type="predicted"/>
<name>A0A937X5L0_9BACT</name>
<accession>A0A937X5L0</accession>
<gene>
    <name evidence="1" type="ORF">FJZ00_06410</name>
</gene>
<organism evidence="1 2">
    <name type="scientific">Candidatus Tanganyikabacteria bacterium</name>
    <dbReference type="NCBI Taxonomy" id="2961651"/>
    <lineage>
        <taxon>Bacteria</taxon>
        <taxon>Bacillati</taxon>
        <taxon>Candidatus Sericytochromatia</taxon>
        <taxon>Candidatus Tanganyikabacteria</taxon>
    </lineage>
</organism>